<dbReference type="InterPro" id="IPR008258">
    <property type="entry name" value="Transglycosylase_SLT_dom_1"/>
</dbReference>
<gene>
    <name evidence="4" type="ORF">ASILVAE211_11995</name>
</gene>
<dbReference type="SUPFAM" id="SSF53955">
    <property type="entry name" value="Lysozyme-like"/>
    <property type="match status" value="1"/>
</dbReference>
<dbReference type="AlphaFoldDB" id="A0A963YRU7"/>
<keyword evidence="2" id="KW-0732">Signal</keyword>
<evidence type="ECO:0000259" key="3">
    <source>
        <dbReference type="Pfam" id="PF01464"/>
    </source>
</evidence>
<dbReference type="EMBL" id="JAESVB010000004">
    <property type="protein sequence ID" value="MCB8875905.1"/>
    <property type="molecule type" value="Genomic_DNA"/>
</dbReference>
<evidence type="ECO:0000313" key="4">
    <source>
        <dbReference type="EMBL" id="MCB8875905.1"/>
    </source>
</evidence>
<dbReference type="Gene3D" id="1.10.530.10">
    <property type="match status" value="1"/>
</dbReference>
<reference evidence="4" key="1">
    <citation type="journal article" date="2021" name="Microorganisms">
        <title>Acidisoma silvae sp. nov. and Acidisomacellulosilytica sp. nov., Two Acidophilic Bacteria Isolated from Decaying Wood, Hydrolyzing Cellulose and Producing Poly-3-hydroxybutyrate.</title>
        <authorList>
            <person name="Mieszkin S."/>
            <person name="Pouder E."/>
            <person name="Uroz S."/>
            <person name="Simon-Colin C."/>
            <person name="Alain K."/>
        </authorList>
    </citation>
    <scope>NUCLEOTIDE SEQUENCE</scope>
    <source>
        <strain evidence="4">HW T2.11</strain>
    </source>
</reference>
<reference evidence="4" key="2">
    <citation type="submission" date="2021-01" db="EMBL/GenBank/DDBJ databases">
        <authorList>
            <person name="Mieszkin S."/>
            <person name="Pouder E."/>
            <person name="Alain K."/>
        </authorList>
    </citation>
    <scope>NUCLEOTIDE SEQUENCE</scope>
    <source>
        <strain evidence="4">HW T2.11</strain>
    </source>
</reference>
<evidence type="ECO:0000313" key="5">
    <source>
        <dbReference type="Proteomes" id="UP000708298"/>
    </source>
</evidence>
<dbReference type="RefSeq" id="WP_227321548.1">
    <property type="nucleotide sequence ID" value="NZ_JAESVB010000004.1"/>
</dbReference>
<dbReference type="Pfam" id="PF01464">
    <property type="entry name" value="SLT"/>
    <property type="match status" value="1"/>
</dbReference>
<evidence type="ECO:0000256" key="1">
    <source>
        <dbReference type="ARBA" id="ARBA00009387"/>
    </source>
</evidence>
<keyword evidence="5" id="KW-1185">Reference proteome</keyword>
<accession>A0A963YRU7</accession>
<protein>
    <submittedName>
        <fullName evidence="4">Transglycosylase SLT domain-containing protein</fullName>
    </submittedName>
</protein>
<feature type="signal peptide" evidence="2">
    <location>
        <begin position="1"/>
        <end position="37"/>
    </location>
</feature>
<dbReference type="InterPro" id="IPR023346">
    <property type="entry name" value="Lysozyme-like_dom_sf"/>
</dbReference>
<evidence type="ECO:0000256" key="2">
    <source>
        <dbReference type="SAM" id="SignalP"/>
    </source>
</evidence>
<feature type="chain" id="PRO_5037147463" evidence="2">
    <location>
        <begin position="38"/>
        <end position="234"/>
    </location>
</feature>
<feature type="domain" description="Transglycosylase SLT" evidence="3">
    <location>
        <begin position="135"/>
        <end position="172"/>
    </location>
</feature>
<proteinExistence type="inferred from homology"/>
<organism evidence="4 5">
    <name type="scientific">Acidisoma silvae</name>
    <dbReference type="NCBI Taxonomy" id="2802396"/>
    <lineage>
        <taxon>Bacteria</taxon>
        <taxon>Pseudomonadati</taxon>
        <taxon>Pseudomonadota</taxon>
        <taxon>Alphaproteobacteria</taxon>
        <taxon>Acetobacterales</taxon>
        <taxon>Acidocellaceae</taxon>
        <taxon>Acidisoma</taxon>
    </lineage>
</organism>
<sequence>MANRPVIVEMKFFRNTSTRLSLALLPFLLCAQAPARAADALPRTCLDAAADAEKRFGIPLGLLSAIGEIESGRTAPSGKVEPWPWTIDANGNSLYLPNLPAAVKALSALQAQGTPMIDVGCFQVDLTYHPLAFATADAAFDPDANATAAARFLSDLHQRLGSWPAAVMSYHSASPAFGIPYRDRVLARWGGAPLDTDNDGAIQGGGIEAEVLVLLPATSPLPHVILPDSGSGTR</sequence>
<dbReference type="Proteomes" id="UP000708298">
    <property type="component" value="Unassembled WGS sequence"/>
</dbReference>
<comment type="caution">
    <text evidence="4">The sequence shown here is derived from an EMBL/GenBank/DDBJ whole genome shotgun (WGS) entry which is preliminary data.</text>
</comment>
<name>A0A963YRU7_9PROT</name>
<comment type="similarity">
    <text evidence="1">Belongs to the virb1 family.</text>
</comment>